<evidence type="ECO:0000256" key="4">
    <source>
        <dbReference type="ARBA" id="ARBA00037106"/>
    </source>
</evidence>
<dbReference type="InterPro" id="IPR022789">
    <property type="entry name" value="ParD"/>
</dbReference>
<feature type="region of interest" description="Disordered" evidence="5">
    <location>
        <begin position="54"/>
        <end position="82"/>
    </location>
</feature>
<keyword evidence="3" id="KW-1277">Toxin-antitoxin system</keyword>
<dbReference type="PATRIC" id="fig|1177154.3.peg.1000"/>
<dbReference type="SUPFAM" id="SSF47598">
    <property type="entry name" value="Ribbon-helix-helix"/>
    <property type="match status" value="1"/>
</dbReference>
<dbReference type="GO" id="GO:0006355">
    <property type="term" value="P:regulation of DNA-templated transcription"/>
    <property type="evidence" value="ECO:0007669"/>
    <property type="project" value="InterPro"/>
</dbReference>
<dbReference type="RefSeq" id="WP_035230988.1">
    <property type="nucleotide sequence ID" value="NZ_ARXV01000003.1"/>
</dbReference>
<evidence type="ECO:0000313" key="7">
    <source>
        <dbReference type="Proteomes" id="UP000029444"/>
    </source>
</evidence>
<dbReference type="STRING" id="1177154.Y5S_00989"/>
<dbReference type="PANTHER" id="PTHR36582:SF2">
    <property type="entry name" value="ANTITOXIN PARD"/>
    <property type="match status" value="1"/>
</dbReference>
<proteinExistence type="inferred from homology"/>
<keyword evidence="7" id="KW-1185">Reference proteome</keyword>
<accession>A0A095UT96</accession>
<reference evidence="6 7" key="1">
    <citation type="submission" date="2012-09" db="EMBL/GenBank/DDBJ databases">
        <title>Genome Sequence of alkane-degrading Bacterium Alcanivorax sp. 19-m-6.</title>
        <authorList>
            <person name="Lai Q."/>
            <person name="Shao Z."/>
        </authorList>
    </citation>
    <scope>NUCLEOTIDE SEQUENCE [LARGE SCALE GENOMIC DNA]</scope>
    <source>
        <strain evidence="6 7">19-m-6</strain>
    </source>
</reference>
<comment type="similarity">
    <text evidence="1">Belongs to the ParD antitoxin family.</text>
</comment>
<organism evidence="6 7">
    <name type="scientific">Alcanivorax nanhaiticus</name>
    <dbReference type="NCBI Taxonomy" id="1177154"/>
    <lineage>
        <taxon>Bacteria</taxon>
        <taxon>Pseudomonadati</taxon>
        <taxon>Pseudomonadota</taxon>
        <taxon>Gammaproteobacteria</taxon>
        <taxon>Oceanospirillales</taxon>
        <taxon>Alcanivoracaceae</taxon>
        <taxon>Alcanivorax</taxon>
    </lineage>
</organism>
<dbReference type="InterPro" id="IPR038296">
    <property type="entry name" value="ParD_sf"/>
</dbReference>
<comment type="caution">
    <text evidence="6">The sequence shown here is derived from an EMBL/GenBank/DDBJ whole genome shotgun (WGS) entry which is preliminary data.</text>
</comment>
<name>A0A095UT96_9GAMM</name>
<evidence type="ECO:0000256" key="1">
    <source>
        <dbReference type="ARBA" id="ARBA00008580"/>
    </source>
</evidence>
<dbReference type="PANTHER" id="PTHR36582">
    <property type="entry name" value="ANTITOXIN PARD"/>
    <property type="match status" value="1"/>
</dbReference>
<dbReference type="EMBL" id="ARXV01000003">
    <property type="protein sequence ID" value="KGD65765.1"/>
    <property type="molecule type" value="Genomic_DNA"/>
</dbReference>
<evidence type="ECO:0000256" key="2">
    <source>
        <dbReference type="ARBA" id="ARBA00017940"/>
    </source>
</evidence>
<dbReference type="OrthoDB" id="9811310at2"/>
<dbReference type="AlphaFoldDB" id="A0A095UT96"/>
<dbReference type="Pfam" id="PF03693">
    <property type="entry name" value="ParD_antitoxin"/>
    <property type="match status" value="1"/>
</dbReference>
<dbReference type="Proteomes" id="UP000029444">
    <property type="component" value="Unassembled WGS sequence"/>
</dbReference>
<dbReference type="NCBIfam" id="TIGR02606">
    <property type="entry name" value="antidote_CC2985"/>
    <property type="match status" value="1"/>
</dbReference>
<comment type="function">
    <text evidence="4">Antitoxin component of a type II toxin-antitoxin (TA) system. Neutralizes the effect of toxin ParE.</text>
</comment>
<dbReference type="Gene3D" id="6.10.10.120">
    <property type="entry name" value="Antitoxin ParD1-like"/>
    <property type="match status" value="1"/>
</dbReference>
<evidence type="ECO:0000256" key="5">
    <source>
        <dbReference type="SAM" id="MobiDB-lite"/>
    </source>
</evidence>
<sequence length="82" mass="9232">MSTMNVSLPEAMKKWVEQQSATGRYSNSSDYIRDLIRQDQEKKAKIARLQELVSEGLNSGTGSRSMSELKDQAIALSRQEPK</sequence>
<dbReference type="InterPro" id="IPR010985">
    <property type="entry name" value="Ribbon_hlx_hlx"/>
</dbReference>
<protein>
    <recommendedName>
        <fullName evidence="2">Antitoxin ParD</fullName>
    </recommendedName>
</protein>
<dbReference type="CDD" id="cd22231">
    <property type="entry name" value="RHH_NikR_HicB-like"/>
    <property type="match status" value="1"/>
</dbReference>
<feature type="compositionally biased region" description="Polar residues" evidence="5">
    <location>
        <begin position="56"/>
        <end position="66"/>
    </location>
</feature>
<gene>
    <name evidence="6" type="ORF">Y5S_00989</name>
</gene>
<evidence type="ECO:0000313" key="6">
    <source>
        <dbReference type="EMBL" id="KGD65765.1"/>
    </source>
</evidence>
<evidence type="ECO:0000256" key="3">
    <source>
        <dbReference type="ARBA" id="ARBA00022649"/>
    </source>
</evidence>
<dbReference type="eggNOG" id="COG3609">
    <property type="taxonomic scope" value="Bacteria"/>
</dbReference>